<dbReference type="RefSeq" id="WP_135253326.1">
    <property type="nucleotide sequence ID" value="NZ_CP038865.1"/>
</dbReference>
<dbReference type="GO" id="GO:0008270">
    <property type="term" value="F:zinc ion binding"/>
    <property type="evidence" value="ECO:0007669"/>
    <property type="project" value="InterPro"/>
</dbReference>
<dbReference type="Proteomes" id="UP000296883">
    <property type="component" value="Chromosome"/>
</dbReference>
<evidence type="ECO:0000256" key="4">
    <source>
        <dbReference type="PROSITE-ProRule" id="PRU00679"/>
    </source>
</evidence>
<dbReference type="Pfam" id="PF02126">
    <property type="entry name" value="PTE"/>
    <property type="match status" value="1"/>
</dbReference>
<evidence type="ECO:0000256" key="1">
    <source>
        <dbReference type="ARBA" id="ARBA00022723"/>
    </source>
</evidence>
<proteinExistence type="inferred from homology"/>
<keyword evidence="2" id="KW-0378">Hydrolase</keyword>
<organism evidence="6 8">
    <name type="scientific">Vagococcus xieshaowenii</name>
    <dbReference type="NCBI Taxonomy" id="2562451"/>
    <lineage>
        <taxon>Bacteria</taxon>
        <taxon>Bacillati</taxon>
        <taxon>Bacillota</taxon>
        <taxon>Bacilli</taxon>
        <taxon>Lactobacillales</taxon>
        <taxon>Enterococcaceae</taxon>
        <taxon>Vagococcus</taxon>
    </lineage>
</organism>
<feature type="binding site" evidence="3">
    <location>
        <position position="124"/>
    </location>
    <ligand>
        <name>a divalent metal cation</name>
        <dbReference type="ChEBI" id="CHEBI:60240"/>
        <label>2</label>
    </ligand>
</feature>
<dbReference type="PANTHER" id="PTHR10819">
    <property type="entry name" value="PHOSPHOTRIESTERASE-RELATED"/>
    <property type="match status" value="1"/>
</dbReference>
<feature type="binding site" evidence="3">
    <location>
        <position position="157"/>
    </location>
    <ligand>
        <name>a divalent metal cation</name>
        <dbReference type="ChEBI" id="CHEBI:60240"/>
        <label>2</label>
    </ligand>
</feature>
<dbReference type="EMBL" id="SRHU01000002">
    <property type="protein sequence ID" value="TFZ43292.1"/>
    <property type="molecule type" value="Genomic_DNA"/>
</dbReference>
<dbReference type="AlphaFoldDB" id="A0AAJ5JR10"/>
<dbReference type="Proteomes" id="UP000297725">
    <property type="component" value="Unassembled WGS sequence"/>
</dbReference>
<name>A0AAJ5JR10_9ENTE</name>
<comment type="similarity">
    <text evidence="4">Belongs to the metallo-dependent hydrolases superfamily. Phosphotriesterase family.</text>
</comment>
<keyword evidence="7" id="KW-1185">Reference proteome</keyword>
<dbReference type="PIRSF" id="PIRSF016839">
    <property type="entry name" value="PhP"/>
    <property type="match status" value="1"/>
</dbReference>
<evidence type="ECO:0000313" key="7">
    <source>
        <dbReference type="Proteomes" id="UP000296883"/>
    </source>
</evidence>
<feature type="binding site" evidence="3">
    <location>
        <position position="124"/>
    </location>
    <ligand>
        <name>a divalent metal cation</name>
        <dbReference type="ChEBI" id="CHEBI:60240"/>
        <label>1</label>
    </ligand>
</feature>
<feature type="binding site" evidence="3">
    <location>
        <position position="11"/>
    </location>
    <ligand>
        <name>a divalent metal cation</name>
        <dbReference type="ChEBI" id="CHEBI:60240"/>
        <label>1</label>
    </ligand>
</feature>
<protein>
    <submittedName>
        <fullName evidence="6">Phosphotriesterase-related protein</fullName>
    </submittedName>
</protein>
<feature type="binding site" evidence="3">
    <location>
        <position position="13"/>
    </location>
    <ligand>
        <name>a divalent metal cation</name>
        <dbReference type="ChEBI" id="CHEBI:60240"/>
        <label>1</label>
    </ligand>
</feature>
<dbReference type="EMBL" id="CP038865">
    <property type="protein sequence ID" value="QCA28875.1"/>
    <property type="molecule type" value="Genomic_DNA"/>
</dbReference>
<evidence type="ECO:0000313" key="6">
    <source>
        <dbReference type="EMBL" id="TFZ43292.1"/>
    </source>
</evidence>
<dbReference type="Gene3D" id="3.20.20.140">
    <property type="entry name" value="Metal-dependent hydrolases"/>
    <property type="match status" value="1"/>
</dbReference>
<evidence type="ECO:0000256" key="2">
    <source>
        <dbReference type="ARBA" id="ARBA00022801"/>
    </source>
</evidence>
<comment type="caution">
    <text evidence="4">Lacks conserved residue(s) required for the propagation of feature annotation.</text>
</comment>
<evidence type="ECO:0000313" key="5">
    <source>
        <dbReference type="EMBL" id="QCA28875.1"/>
    </source>
</evidence>
<feature type="binding site" evidence="3">
    <location>
        <position position="185"/>
    </location>
    <ligand>
        <name>a divalent metal cation</name>
        <dbReference type="ChEBI" id="CHEBI:60240"/>
        <label>2</label>
    </ligand>
</feature>
<keyword evidence="1 3" id="KW-0479">Metal-binding</keyword>
<dbReference type="SUPFAM" id="SSF51556">
    <property type="entry name" value="Metallo-dependent hydrolases"/>
    <property type="match status" value="1"/>
</dbReference>
<dbReference type="GO" id="GO:0016787">
    <property type="term" value="F:hydrolase activity"/>
    <property type="evidence" value="ECO:0007669"/>
    <property type="project" value="UniProtKB-KW"/>
</dbReference>
<dbReference type="InterPro" id="IPR032466">
    <property type="entry name" value="Metal_Hydrolase"/>
</dbReference>
<accession>A0AAJ5JR10</accession>
<dbReference type="PROSITE" id="PS51347">
    <property type="entry name" value="PHOSPHOTRIESTERASE_2"/>
    <property type="match status" value="1"/>
</dbReference>
<dbReference type="PANTHER" id="PTHR10819:SF3">
    <property type="entry name" value="PHOSPHOTRIESTERASE-RELATED PROTEIN"/>
    <property type="match status" value="1"/>
</dbReference>
<evidence type="ECO:0000256" key="3">
    <source>
        <dbReference type="PIRSR" id="PIRSR601559-52"/>
    </source>
</evidence>
<sequence length="293" mass="33595">MVLKKGITYMHEHTTIDLSRLKNIDDTNLNCYEETVKEYKKLYSKGVRNIVDVTNMDMRRNPQYVERVAKETGMNIVQATGFYQDKFLPDFVTDYSIKDLSDFMVKEINCGIADTNIRAQIIGEIGTSKNVMTENERKVFSASVLAHKETGVPITTHTTLGTYGHEQVEFFKNHQVELSKVVIGHVDLTGDIDYILHMLDQGVYVEFDTIGKENYQPDKLRTEMLLEIEKRGFTDKVFLSMDITRKSNLEYMGGIGYSYLLDTFVPLALETGVSESFINKMLEDNPIEFMNRG</sequence>
<reference evidence="6 8" key="1">
    <citation type="submission" date="2019-03" db="EMBL/GenBank/DDBJ databases">
        <title>Vagococcus sp. was isolated fron gut of Carduelis flavirostris.</title>
        <authorList>
            <person name="Ge Y."/>
        </authorList>
    </citation>
    <scope>NUCLEOTIDE SEQUENCE [LARGE SCALE GENOMIC DNA]</scope>
    <source>
        <strain evidence="6 8">CF-210</strain>
    </source>
</reference>
<comment type="cofactor">
    <cofactor evidence="3">
        <name>a divalent metal cation</name>
        <dbReference type="ChEBI" id="CHEBI:60240"/>
    </cofactor>
    <text evidence="3">Binds 2 divalent metal cations per subunit.</text>
</comment>
<reference evidence="5 7" key="2">
    <citation type="journal article" date="2020" name="Int. J. Syst. Evol. Microbiol.">
        <title>Vagococcus xieshaowenii sp. nov., isolated from snow finch (Montifringilla taczanowskii) cloacal content.</title>
        <authorList>
            <person name="Ge Y."/>
            <person name="Yang J."/>
            <person name="Lai X.H."/>
            <person name="Zhang G."/>
            <person name="Jin D."/>
            <person name="Lu S."/>
            <person name="Wang B."/>
            <person name="Huang Y."/>
            <person name="Huang Y."/>
            <person name="Ren Z."/>
            <person name="Zhang X."/>
            <person name="Xu J."/>
        </authorList>
    </citation>
    <scope>NUCLEOTIDE SEQUENCE [LARGE SCALE GENOMIC DNA]</scope>
    <source>
        <strain evidence="7">personal::cf-49</strain>
        <strain evidence="5">Personal::cf-49</strain>
    </source>
</reference>
<feature type="binding site" evidence="3">
    <location>
        <position position="242"/>
    </location>
    <ligand>
        <name>a divalent metal cation</name>
        <dbReference type="ChEBI" id="CHEBI:60240"/>
        <label>1</label>
    </ligand>
</feature>
<gene>
    <name evidence="6" type="ORF">E4031_00280</name>
    <name evidence="5" type="ORF">E4Z98_05910</name>
</gene>
<dbReference type="InterPro" id="IPR001559">
    <property type="entry name" value="Phosphotriesterase"/>
</dbReference>
<evidence type="ECO:0000313" key="8">
    <source>
        <dbReference type="Proteomes" id="UP000297725"/>
    </source>
</evidence>